<sequence>MINENGATGPTEATGATGATGPTGATGTTSSTGATGTTSSTGATGTTSSTGATGATGPTGATGATGPTGATGTTSSTGATGTTSPTGATGSVYTDYVYASTTTATTAVDDNTPISGWTVQQSSGSLIGATGSVFQLEPNHDYMISYTANLKTSASDGIIELGLALDGSVVQSTTLAAKISGTGISVYPLSGTAFLKITDTFQALSLNLLKKENEAVSIYSPGVSAQIIILAMN</sequence>
<proteinExistence type="predicted"/>
<comment type="caution">
    <text evidence="2">The sequence shown here is derived from an EMBL/GenBank/DDBJ whole genome shotgun (WGS) entry which is preliminary data.</text>
</comment>
<dbReference type="RefSeq" id="WP_213516425.1">
    <property type="nucleotide sequence ID" value="NZ_BOSE01000005.1"/>
</dbReference>
<evidence type="ECO:0000313" key="2">
    <source>
        <dbReference type="EMBL" id="GIP17269.1"/>
    </source>
</evidence>
<accession>A0A919YS96</accession>
<dbReference type="Proteomes" id="UP000683139">
    <property type="component" value="Unassembled WGS sequence"/>
</dbReference>
<protein>
    <recommendedName>
        <fullName evidence="4">Collagen-like protein</fullName>
    </recommendedName>
</protein>
<evidence type="ECO:0000256" key="1">
    <source>
        <dbReference type="SAM" id="MobiDB-lite"/>
    </source>
</evidence>
<gene>
    <name evidence="2" type="ORF">J40TS1_29110</name>
</gene>
<evidence type="ECO:0008006" key="4">
    <source>
        <dbReference type="Google" id="ProtNLM"/>
    </source>
</evidence>
<dbReference type="AlphaFoldDB" id="A0A919YS96"/>
<reference evidence="2" key="1">
    <citation type="submission" date="2021-03" db="EMBL/GenBank/DDBJ databases">
        <title>Antimicrobial resistance genes in bacteria isolated from Japanese honey, and their potential for conferring macrolide and lincosamide resistance in the American foulbrood pathogen Paenibacillus larvae.</title>
        <authorList>
            <person name="Okamoto M."/>
            <person name="Kumagai M."/>
            <person name="Kanamori H."/>
            <person name="Takamatsu D."/>
        </authorList>
    </citation>
    <scope>NUCLEOTIDE SEQUENCE</scope>
    <source>
        <strain evidence="2">J40TS1</strain>
    </source>
</reference>
<organism evidence="2 3">
    <name type="scientific">Paenibacillus montaniterrae</name>
    <dbReference type="NCBI Taxonomy" id="429341"/>
    <lineage>
        <taxon>Bacteria</taxon>
        <taxon>Bacillati</taxon>
        <taxon>Bacillota</taxon>
        <taxon>Bacilli</taxon>
        <taxon>Bacillales</taxon>
        <taxon>Paenibacillaceae</taxon>
        <taxon>Paenibacillus</taxon>
    </lineage>
</organism>
<name>A0A919YS96_9BACL</name>
<keyword evidence="3" id="KW-1185">Reference proteome</keyword>
<evidence type="ECO:0000313" key="3">
    <source>
        <dbReference type="Proteomes" id="UP000683139"/>
    </source>
</evidence>
<feature type="region of interest" description="Disordered" evidence="1">
    <location>
        <begin position="1"/>
        <end position="86"/>
    </location>
</feature>
<dbReference type="EMBL" id="BOSE01000005">
    <property type="protein sequence ID" value="GIP17269.1"/>
    <property type="molecule type" value="Genomic_DNA"/>
</dbReference>